<dbReference type="InterPro" id="IPR051213">
    <property type="entry name" value="START_lipid_transfer"/>
</dbReference>
<dbReference type="STRING" id="1088818.A0A2I0AWX4"/>
<feature type="region of interest" description="Disordered" evidence="1">
    <location>
        <begin position="76"/>
        <end position="100"/>
    </location>
</feature>
<dbReference type="GO" id="GO:0008289">
    <property type="term" value="F:lipid binding"/>
    <property type="evidence" value="ECO:0007669"/>
    <property type="project" value="InterPro"/>
</dbReference>
<keyword evidence="2" id="KW-1133">Transmembrane helix</keyword>
<dbReference type="PANTHER" id="PTHR19308">
    <property type="entry name" value="PHOSPHATIDYLCHOLINE TRANSFER PROTEIN"/>
    <property type="match status" value="1"/>
</dbReference>
<protein>
    <recommendedName>
        <fullName evidence="3">START domain-containing protein</fullName>
    </recommendedName>
</protein>
<proteinExistence type="predicted"/>
<dbReference type="InterPro" id="IPR023393">
    <property type="entry name" value="START-like_dom_sf"/>
</dbReference>
<keyword evidence="5" id="KW-1185">Reference proteome</keyword>
<dbReference type="EMBL" id="KZ451942">
    <property type="protein sequence ID" value="PKA60039.1"/>
    <property type="molecule type" value="Genomic_DNA"/>
</dbReference>
<dbReference type="CDD" id="cd08870">
    <property type="entry name" value="START_STARD2_7-like"/>
    <property type="match status" value="1"/>
</dbReference>
<gene>
    <name evidence="4" type="ORF">AXF42_Ash009723</name>
</gene>
<accession>A0A2I0AWX4</accession>
<dbReference type="GO" id="GO:0005737">
    <property type="term" value="C:cytoplasm"/>
    <property type="evidence" value="ECO:0007669"/>
    <property type="project" value="UniProtKB-ARBA"/>
</dbReference>
<feature type="domain" description="START" evidence="3">
    <location>
        <begin position="122"/>
        <end position="348"/>
    </location>
</feature>
<name>A0A2I0AWX4_9ASPA</name>
<evidence type="ECO:0000256" key="1">
    <source>
        <dbReference type="SAM" id="MobiDB-lite"/>
    </source>
</evidence>
<dbReference type="PROSITE" id="PS50848">
    <property type="entry name" value="START"/>
    <property type="match status" value="1"/>
</dbReference>
<dbReference type="SUPFAM" id="SSF55961">
    <property type="entry name" value="Bet v1-like"/>
    <property type="match status" value="1"/>
</dbReference>
<dbReference type="AlphaFoldDB" id="A0A2I0AWX4"/>
<keyword evidence="2" id="KW-0812">Transmembrane</keyword>
<evidence type="ECO:0000313" key="4">
    <source>
        <dbReference type="EMBL" id="PKA60039.1"/>
    </source>
</evidence>
<reference evidence="4 5" key="1">
    <citation type="journal article" date="2017" name="Nature">
        <title>The Apostasia genome and the evolution of orchids.</title>
        <authorList>
            <person name="Zhang G.Q."/>
            <person name="Liu K.W."/>
            <person name="Li Z."/>
            <person name="Lohaus R."/>
            <person name="Hsiao Y.Y."/>
            <person name="Niu S.C."/>
            <person name="Wang J.Y."/>
            <person name="Lin Y.C."/>
            <person name="Xu Q."/>
            <person name="Chen L.J."/>
            <person name="Yoshida K."/>
            <person name="Fujiwara S."/>
            <person name="Wang Z.W."/>
            <person name="Zhang Y.Q."/>
            <person name="Mitsuda N."/>
            <person name="Wang M."/>
            <person name="Liu G.H."/>
            <person name="Pecoraro L."/>
            <person name="Huang H.X."/>
            <person name="Xiao X.J."/>
            <person name="Lin M."/>
            <person name="Wu X.Y."/>
            <person name="Wu W.L."/>
            <person name="Chen Y.Y."/>
            <person name="Chang S.B."/>
            <person name="Sakamoto S."/>
            <person name="Ohme-Takagi M."/>
            <person name="Yagi M."/>
            <person name="Zeng S.J."/>
            <person name="Shen C.Y."/>
            <person name="Yeh C.M."/>
            <person name="Luo Y.B."/>
            <person name="Tsai W.C."/>
            <person name="Van de Peer Y."/>
            <person name="Liu Z.J."/>
        </authorList>
    </citation>
    <scope>NUCLEOTIDE SEQUENCE [LARGE SCALE GENOMIC DNA]</scope>
    <source>
        <strain evidence="5">cv. Shenzhen</strain>
        <tissue evidence="4">Stem</tissue>
    </source>
</reference>
<dbReference type="OrthoDB" id="1295045at2759"/>
<evidence type="ECO:0000259" key="3">
    <source>
        <dbReference type="PROSITE" id="PS50848"/>
    </source>
</evidence>
<feature type="transmembrane region" description="Helical" evidence="2">
    <location>
        <begin position="20"/>
        <end position="45"/>
    </location>
</feature>
<dbReference type="InterPro" id="IPR002913">
    <property type="entry name" value="START_lipid-bd_dom"/>
</dbReference>
<dbReference type="Gene3D" id="3.30.530.20">
    <property type="match status" value="1"/>
</dbReference>
<dbReference type="Proteomes" id="UP000236161">
    <property type="component" value="Unassembled WGS sequence"/>
</dbReference>
<sequence length="442" mass="49165">MALIVDALIEILRKPTIGGIAAELAAFAAPIWVAALLGLMVGWAWRPRWAAGLVGEKSESSGDSLKAQPPGYITSLIPEQSSGKEEKLDTLSSPPQESEKLSVTAEDLKYLSALVEEEDGGPAWIQMMDKNLPSMSYRAWRRDVENGPPQYRSGTVFEDASPETVRDFFWDDEFRMKSKWDDMLLHHSTLEECSVTGTMVVHWIRKVRAPTLPSLKIESCSMDGSHGCVFLMLFAYFMQFPFFCSNREYTIGRRIWNVDGAYYCVTKGVPCPSIPRQNKPRRVDLYYSSWCIRAVESRRGDGRMTACEVLLFHYEDMGIPWEIAKLGVRQGMWGCVKKIEPGLRAYQAARNNSGDPPSRSAAIARINARVPPGYLRSSGCAGGASSDEIVEADKEKPFGSRIPKFLIVGGAIALACTLDRGLLTKALIFGVARRFAKMGRRL</sequence>
<dbReference type="PANTHER" id="PTHR19308:SF11">
    <property type="entry name" value="POLYKETIDE CYCLASE_DEHYDRASE AND LIPID TRANSPORT SUPERFAMILY PROTEIN"/>
    <property type="match status" value="1"/>
</dbReference>
<keyword evidence="2" id="KW-0472">Membrane</keyword>
<evidence type="ECO:0000256" key="2">
    <source>
        <dbReference type="SAM" id="Phobius"/>
    </source>
</evidence>
<evidence type="ECO:0000313" key="5">
    <source>
        <dbReference type="Proteomes" id="UP000236161"/>
    </source>
</evidence>
<organism evidence="4 5">
    <name type="scientific">Apostasia shenzhenica</name>
    <dbReference type="NCBI Taxonomy" id="1088818"/>
    <lineage>
        <taxon>Eukaryota</taxon>
        <taxon>Viridiplantae</taxon>
        <taxon>Streptophyta</taxon>
        <taxon>Embryophyta</taxon>
        <taxon>Tracheophyta</taxon>
        <taxon>Spermatophyta</taxon>
        <taxon>Magnoliopsida</taxon>
        <taxon>Liliopsida</taxon>
        <taxon>Asparagales</taxon>
        <taxon>Orchidaceae</taxon>
        <taxon>Apostasioideae</taxon>
        <taxon>Apostasia</taxon>
    </lineage>
</organism>